<dbReference type="Gene3D" id="3.30.505.10">
    <property type="entry name" value="SH2 domain"/>
    <property type="match status" value="1"/>
</dbReference>
<name>A0ABM0MBT4_SACKO</name>
<dbReference type="Proteomes" id="UP000694865">
    <property type="component" value="Unplaced"/>
</dbReference>
<feature type="region of interest" description="Disordered" evidence="4">
    <location>
        <begin position="331"/>
        <end position="352"/>
    </location>
</feature>
<reference evidence="7" key="1">
    <citation type="submission" date="2025-08" db="UniProtKB">
        <authorList>
            <consortium name="RefSeq"/>
        </authorList>
    </citation>
    <scope>IDENTIFICATION</scope>
    <source>
        <tissue evidence="7">Testes</tissue>
    </source>
</reference>
<keyword evidence="2" id="KW-0067">ATP-binding</keyword>
<dbReference type="PANTHER" id="PTHR24418">
    <property type="entry name" value="TYROSINE-PROTEIN KINASE"/>
    <property type="match status" value="1"/>
</dbReference>
<protein>
    <submittedName>
        <fullName evidence="7">Uncharacterized protein LOC102806780</fullName>
    </submittedName>
</protein>
<dbReference type="Pfam" id="PF00017">
    <property type="entry name" value="SH2"/>
    <property type="match status" value="1"/>
</dbReference>
<dbReference type="PROSITE" id="PS50001">
    <property type="entry name" value="SH2"/>
    <property type="match status" value="1"/>
</dbReference>
<dbReference type="PRINTS" id="PR00401">
    <property type="entry name" value="SH2DOMAIN"/>
</dbReference>
<organism evidence="6 7">
    <name type="scientific">Saccoglossus kowalevskii</name>
    <name type="common">Acorn worm</name>
    <dbReference type="NCBI Taxonomy" id="10224"/>
    <lineage>
        <taxon>Eukaryota</taxon>
        <taxon>Metazoa</taxon>
        <taxon>Hemichordata</taxon>
        <taxon>Enteropneusta</taxon>
        <taxon>Harrimaniidae</taxon>
        <taxon>Saccoglossus</taxon>
    </lineage>
</organism>
<evidence type="ECO:0000259" key="5">
    <source>
        <dbReference type="PROSITE" id="PS50001"/>
    </source>
</evidence>
<dbReference type="SMART" id="SM00252">
    <property type="entry name" value="SH2"/>
    <property type="match status" value="1"/>
</dbReference>
<feature type="domain" description="SH2" evidence="5">
    <location>
        <begin position="1"/>
        <end position="100"/>
    </location>
</feature>
<proteinExistence type="predicted"/>
<dbReference type="InterPro" id="IPR000980">
    <property type="entry name" value="SH2"/>
</dbReference>
<gene>
    <name evidence="7" type="primary">LOC102806780</name>
</gene>
<dbReference type="RefSeq" id="XP_006817475.1">
    <property type="nucleotide sequence ID" value="XM_006817412.1"/>
</dbReference>
<evidence type="ECO:0000256" key="2">
    <source>
        <dbReference type="ARBA" id="ARBA00022840"/>
    </source>
</evidence>
<evidence type="ECO:0000313" key="7">
    <source>
        <dbReference type="RefSeq" id="XP_006817475.1"/>
    </source>
</evidence>
<feature type="non-terminal residue" evidence="7">
    <location>
        <position position="1"/>
    </location>
</feature>
<evidence type="ECO:0000256" key="1">
    <source>
        <dbReference type="ARBA" id="ARBA00022741"/>
    </source>
</evidence>
<sequence>WYFGKISHKDAEKKLLQPGLSSGCFIVRDSESTPGSYALSVLYYDRVKGDHSVKQYKIKKLDQNAGYFITARAQFPSVSKLVDHYAMQPDGLCEKLSKACPKVNPNTRGLGKDQWEIPRESLKLQKKLGAGQFGEVWAGNALVIMWVKERESWQTKIKQTFCEVEDAMSGDYIHLNETRPCPPPSPVAYDESTLTSPRTLKVLCLIGGFALFMSVYYTVEQAFFNKEDKEEMSRSSEQTEQTPLYQPVRSEEDTLDNVPPFIDGIPLETLHLSPEEIELNYSLGTNSENITIENETNLTVSLPMSASASSQSTDEDTIFERDTLFPIRETPQAHNLVEHDEQSTANGNNITN</sequence>
<keyword evidence="3" id="KW-0727">SH2 domain</keyword>
<dbReference type="GeneID" id="102806780"/>
<dbReference type="SUPFAM" id="SSF55550">
    <property type="entry name" value="SH2 domain"/>
    <property type="match status" value="1"/>
</dbReference>
<evidence type="ECO:0000313" key="6">
    <source>
        <dbReference type="Proteomes" id="UP000694865"/>
    </source>
</evidence>
<feature type="compositionally biased region" description="Polar residues" evidence="4">
    <location>
        <begin position="343"/>
        <end position="352"/>
    </location>
</feature>
<dbReference type="InterPro" id="IPR050198">
    <property type="entry name" value="Non-receptor_tyrosine_kinases"/>
</dbReference>
<dbReference type="Gene3D" id="3.30.200.20">
    <property type="entry name" value="Phosphorylase Kinase, domain 1"/>
    <property type="match status" value="1"/>
</dbReference>
<keyword evidence="1" id="KW-0547">Nucleotide-binding</keyword>
<accession>A0ABM0MBT4</accession>
<evidence type="ECO:0000256" key="4">
    <source>
        <dbReference type="SAM" id="MobiDB-lite"/>
    </source>
</evidence>
<evidence type="ECO:0000256" key="3">
    <source>
        <dbReference type="PROSITE-ProRule" id="PRU00191"/>
    </source>
</evidence>
<keyword evidence="6" id="KW-1185">Reference proteome</keyword>
<dbReference type="InterPro" id="IPR036860">
    <property type="entry name" value="SH2_dom_sf"/>
</dbReference>